<comment type="subcellular location">
    <subcellularLocation>
        <location evidence="1 13">Cell inner membrane</location>
        <topology evidence="1 13">Single-pass membrane protein</topology>
        <orientation evidence="1 13">Periplasmic side</orientation>
    </subcellularLocation>
</comment>
<evidence type="ECO:0000313" key="16">
    <source>
        <dbReference type="EMBL" id="MDR7100246.1"/>
    </source>
</evidence>
<evidence type="ECO:0000256" key="5">
    <source>
        <dbReference type="ARBA" id="ARBA00022475"/>
    </source>
</evidence>
<dbReference type="InterPro" id="IPR051045">
    <property type="entry name" value="TonB-dependent_transducer"/>
</dbReference>
<keyword evidence="9 13" id="KW-0653">Protein transport</keyword>
<dbReference type="SUPFAM" id="SSF74653">
    <property type="entry name" value="TolA/TonB C-terminal domain"/>
    <property type="match status" value="1"/>
</dbReference>
<feature type="region of interest" description="Disordered" evidence="14">
    <location>
        <begin position="241"/>
        <end position="272"/>
    </location>
</feature>
<dbReference type="NCBIfam" id="TIGR01352">
    <property type="entry name" value="tonB_Cterm"/>
    <property type="match status" value="1"/>
</dbReference>
<comment type="caution">
    <text evidence="16">The sequence shown here is derived from an EMBL/GenBank/DDBJ whole genome shotgun (WGS) entry which is preliminary data.</text>
</comment>
<proteinExistence type="inferred from homology"/>
<evidence type="ECO:0000256" key="2">
    <source>
        <dbReference type="ARBA" id="ARBA00006555"/>
    </source>
</evidence>
<dbReference type="PANTHER" id="PTHR33446:SF8">
    <property type="entry name" value="PROTEIN TONB"/>
    <property type="match status" value="1"/>
</dbReference>
<keyword evidence="17" id="KW-1185">Reference proteome</keyword>
<evidence type="ECO:0000256" key="10">
    <source>
        <dbReference type="ARBA" id="ARBA00022989"/>
    </source>
</evidence>
<evidence type="ECO:0000256" key="3">
    <source>
        <dbReference type="ARBA" id="ARBA00022362"/>
    </source>
</evidence>
<dbReference type="Pfam" id="PF03544">
    <property type="entry name" value="TonB_C"/>
    <property type="match status" value="1"/>
</dbReference>
<comment type="similarity">
    <text evidence="2 13">Belongs to the TonB family.</text>
</comment>
<dbReference type="InterPro" id="IPR037682">
    <property type="entry name" value="TonB_C"/>
</dbReference>
<name>A0ABU1VRX1_9GAMM</name>
<feature type="domain" description="TonB C-terminal" evidence="15">
    <location>
        <begin position="259"/>
        <end position="345"/>
    </location>
</feature>
<evidence type="ECO:0000256" key="12">
    <source>
        <dbReference type="ARBA" id="ARBA00025849"/>
    </source>
</evidence>
<evidence type="ECO:0000256" key="14">
    <source>
        <dbReference type="SAM" id="MobiDB-lite"/>
    </source>
</evidence>
<keyword evidence="10" id="KW-1133">Transmembrane helix</keyword>
<evidence type="ECO:0000256" key="13">
    <source>
        <dbReference type="RuleBase" id="RU362123"/>
    </source>
</evidence>
<dbReference type="InterPro" id="IPR003538">
    <property type="entry name" value="TonB"/>
</dbReference>
<dbReference type="EMBL" id="JAVDVW010000002">
    <property type="protein sequence ID" value="MDR7100246.1"/>
    <property type="molecule type" value="Genomic_DNA"/>
</dbReference>
<dbReference type="PANTHER" id="PTHR33446">
    <property type="entry name" value="PROTEIN TONB-RELATED"/>
    <property type="match status" value="1"/>
</dbReference>
<keyword evidence="5 13" id="KW-1003">Cell membrane</keyword>
<dbReference type="PROSITE" id="PS52015">
    <property type="entry name" value="TONB_CTD"/>
    <property type="match status" value="1"/>
</dbReference>
<evidence type="ECO:0000256" key="1">
    <source>
        <dbReference type="ARBA" id="ARBA00004383"/>
    </source>
</evidence>
<comment type="subunit">
    <text evidence="12">Homodimer. Forms a complex with the accessory proteins ExbB and ExbD.</text>
</comment>
<dbReference type="InterPro" id="IPR006260">
    <property type="entry name" value="TonB/TolA_C"/>
</dbReference>
<sequence>MISNHSEARPMRRPATLQFIAVLAAGLVLAACGKDQPAEQVATTAAPAATAPAPTPATAVSSQVAAMTADQLREAASKAYAENRLYAPGGDNAVEYYLALRDKTQADAAVASALTDLLPMTVIAIEQSVNRDDFSEANRLSALLEKADPQHPALARLKASIAAQQATAAQRAQALTAEEEAKRQKALEDQRLADQKKQQEDAAKKLATQQAASDKAADKAAADKAAADRAAADKAAADKVAAERRAAEQRTASAAAAAPSASDLRPISMPAPKFPPEALRAGQSGSVLVEYTVGTDGTVTAARVVRSNPARVFDREAVNAVRRWRFQPVASPVTTRREISFNPQG</sequence>
<dbReference type="Proteomes" id="UP001267878">
    <property type="component" value="Unassembled WGS sequence"/>
</dbReference>
<dbReference type="PRINTS" id="PR01374">
    <property type="entry name" value="TONBPROTEIN"/>
</dbReference>
<evidence type="ECO:0000256" key="9">
    <source>
        <dbReference type="ARBA" id="ARBA00022927"/>
    </source>
</evidence>
<evidence type="ECO:0000256" key="11">
    <source>
        <dbReference type="ARBA" id="ARBA00023136"/>
    </source>
</evidence>
<accession>A0ABU1VRX1</accession>
<keyword evidence="4 13" id="KW-0813">Transport</keyword>
<keyword evidence="11" id="KW-0472">Membrane</keyword>
<keyword evidence="6 13" id="KW-0997">Cell inner membrane</keyword>
<evidence type="ECO:0000256" key="6">
    <source>
        <dbReference type="ARBA" id="ARBA00022519"/>
    </source>
</evidence>
<feature type="compositionally biased region" description="Basic and acidic residues" evidence="14">
    <location>
        <begin position="179"/>
        <end position="204"/>
    </location>
</feature>
<protein>
    <recommendedName>
        <fullName evidence="3 13">Protein TonB</fullName>
    </recommendedName>
</protein>
<keyword evidence="7" id="KW-0812">Transmembrane</keyword>
<evidence type="ECO:0000313" key="17">
    <source>
        <dbReference type="Proteomes" id="UP001267878"/>
    </source>
</evidence>
<evidence type="ECO:0000259" key="15">
    <source>
        <dbReference type="PROSITE" id="PS52015"/>
    </source>
</evidence>
<evidence type="ECO:0000256" key="7">
    <source>
        <dbReference type="ARBA" id="ARBA00022692"/>
    </source>
</evidence>
<evidence type="ECO:0000256" key="4">
    <source>
        <dbReference type="ARBA" id="ARBA00022448"/>
    </source>
</evidence>
<organism evidence="16 17">
    <name type="scientific">Agrilutibacter niabensis</name>
    <dbReference type="NCBI Taxonomy" id="380628"/>
    <lineage>
        <taxon>Bacteria</taxon>
        <taxon>Pseudomonadati</taxon>
        <taxon>Pseudomonadota</taxon>
        <taxon>Gammaproteobacteria</taxon>
        <taxon>Lysobacterales</taxon>
        <taxon>Lysobacteraceae</taxon>
        <taxon>Agrilutibacter</taxon>
    </lineage>
</organism>
<keyword evidence="13" id="KW-0735">Signal-anchor</keyword>
<keyword evidence="8" id="KW-0677">Repeat</keyword>
<reference evidence="16 17" key="1">
    <citation type="submission" date="2023-07" db="EMBL/GenBank/DDBJ databases">
        <title>Sorghum-associated microbial communities from plants grown in Nebraska, USA.</title>
        <authorList>
            <person name="Schachtman D."/>
        </authorList>
    </citation>
    <scope>NUCLEOTIDE SEQUENCE [LARGE SCALE GENOMIC DNA]</scope>
    <source>
        <strain evidence="16 17">BE187</strain>
    </source>
</reference>
<feature type="region of interest" description="Disordered" evidence="14">
    <location>
        <begin position="173"/>
        <end position="214"/>
    </location>
</feature>
<comment type="function">
    <text evidence="13">Interacts with outer membrane receptor proteins that carry out high-affinity binding and energy dependent uptake into the periplasmic space of specific substrates. It could act to transduce energy from the cytoplasmic membrane to specific energy-requiring processes in the outer membrane, resulting in the release into the periplasm of ligands bound by these outer membrane proteins.</text>
</comment>
<gene>
    <name evidence="16" type="ORF">J2X04_002627</name>
</gene>
<feature type="compositionally biased region" description="Low complexity" evidence="14">
    <location>
        <begin position="249"/>
        <end position="262"/>
    </location>
</feature>
<feature type="compositionally biased region" description="Low complexity" evidence="14">
    <location>
        <begin position="205"/>
        <end position="214"/>
    </location>
</feature>
<dbReference type="Gene3D" id="3.30.2420.10">
    <property type="entry name" value="TonB"/>
    <property type="match status" value="1"/>
</dbReference>
<evidence type="ECO:0000256" key="8">
    <source>
        <dbReference type="ARBA" id="ARBA00022737"/>
    </source>
</evidence>